<accession>A0A6G9AQH2</accession>
<reference evidence="1 2" key="1">
    <citation type="submission" date="2020-03" db="EMBL/GenBank/DDBJ databases">
        <authorList>
            <person name="Kim M.K."/>
        </authorList>
    </citation>
    <scope>NUCLEOTIDE SEQUENCE [LARGE SCALE GENOMIC DNA]</scope>
    <source>
        <strain evidence="1 2">BT328</strain>
    </source>
</reference>
<sequence>MSSVHYFPGDSYDVAILSAAGISVALENDKPAQHRSGIITSSFDAPAGKPTSVIPDWSMYPSASGDLMPWGEANDFPQRIVSLYQKDPIIPTTLGKVASMLKGRGVMAVEEDLDDNGDEIVRALPKNDFITAEINAFLNNINFQLYLREMSADVAWFFNGWPEMLLSKDRKKIVQLHPLNAEEVRWCRMDKNGNLPYVWVNANWPNVTTSDPRTKTVQALDPYRWDRVDWLRGQSFYNCVYPISYPTPGQRFYSLAHHYSIVESGWLDVHLAVPAFKKFLLKNQMSIKQHIKVDKEYWGELYGSAYTNEKSEEKKRAMRKKWIDDVIKMLTNVENAGAMLVTSIAQSLDGKSTRDYVQIVPITDTMKDGKYIEDNLEAAANIFYTLGVDPTLVGFAGGSKQGERSGGSDKREAYLIALQMLAPFRDMLIEPLEFVAEFNGWKARFPNLRFRFRDTLLTTLDTGAGTQKTLS</sequence>
<organism evidence="1 2">
    <name type="scientific">Spirosoma aureum</name>
    <dbReference type="NCBI Taxonomy" id="2692134"/>
    <lineage>
        <taxon>Bacteria</taxon>
        <taxon>Pseudomonadati</taxon>
        <taxon>Bacteroidota</taxon>
        <taxon>Cytophagia</taxon>
        <taxon>Cytophagales</taxon>
        <taxon>Cytophagaceae</taxon>
        <taxon>Spirosoma</taxon>
    </lineage>
</organism>
<evidence type="ECO:0000313" key="2">
    <source>
        <dbReference type="Proteomes" id="UP000501802"/>
    </source>
</evidence>
<dbReference type="Proteomes" id="UP000501802">
    <property type="component" value="Chromosome"/>
</dbReference>
<proteinExistence type="predicted"/>
<keyword evidence="2" id="KW-1185">Reference proteome</keyword>
<dbReference type="AlphaFoldDB" id="A0A6G9AQH2"/>
<protein>
    <recommendedName>
        <fullName evidence="3">Phage portal protein</fullName>
    </recommendedName>
</protein>
<gene>
    <name evidence="1" type="ORF">G8759_20035</name>
</gene>
<evidence type="ECO:0000313" key="1">
    <source>
        <dbReference type="EMBL" id="QIP14742.1"/>
    </source>
</evidence>
<dbReference type="KEGG" id="spib:G8759_20035"/>
<evidence type="ECO:0008006" key="3">
    <source>
        <dbReference type="Google" id="ProtNLM"/>
    </source>
</evidence>
<dbReference type="EMBL" id="CP050063">
    <property type="protein sequence ID" value="QIP14742.1"/>
    <property type="molecule type" value="Genomic_DNA"/>
</dbReference>
<dbReference type="RefSeq" id="WP_167211410.1">
    <property type="nucleotide sequence ID" value="NZ_CP050063.1"/>
</dbReference>
<name>A0A6G9AQH2_9BACT</name>